<evidence type="ECO:0000313" key="2">
    <source>
        <dbReference type="EMBL" id="MDU0203610.1"/>
    </source>
</evidence>
<reference evidence="2 3" key="1">
    <citation type="submission" date="2023-10" db="EMBL/GenBank/DDBJ databases">
        <title>Paenibacillus strain PFR10 Genome sequencing and assembly.</title>
        <authorList>
            <person name="Kim I."/>
        </authorList>
    </citation>
    <scope>NUCLEOTIDE SEQUENCE [LARGE SCALE GENOMIC DNA]</scope>
    <source>
        <strain evidence="2 3">PFR10</strain>
    </source>
</reference>
<accession>A0ABU3RH50</accession>
<dbReference type="EMBL" id="JAWCUD010000007">
    <property type="protein sequence ID" value="MDU0203610.1"/>
    <property type="molecule type" value="Genomic_DNA"/>
</dbReference>
<gene>
    <name evidence="2" type="ORF">RQP52_21215</name>
</gene>
<organism evidence="2 3">
    <name type="scientific">Paenibacillus violae</name>
    <dbReference type="NCBI Taxonomy" id="3077234"/>
    <lineage>
        <taxon>Bacteria</taxon>
        <taxon>Bacillati</taxon>
        <taxon>Bacillota</taxon>
        <taxon>Bacilli</taxon>
        <taxon>Bacillales</taxon>
        <taxon>Paenibacillaceae</taxon>
        <taxon>Paenibacillus</taxon>
    </lineage>
</organism>
<feature type="compositionally biased region" description="Basic and acidic residues" evidence="1">
    <location>
        <begin position="1"/>
        <end position="20"/>
    </location>
</feature>
<evidence type="ECO:0000313" key="3">
    <source>
        <dbReference type="Proteomes" id="UP001260980"/>
    </source>
</evidence>
<feature type="compositionally biased region" description="Low complexity" evidence="1">
    <location>
        <begin position="21"/>
        <end position="34"/>
    </location>
</feature>
<comment type="caution">
    <text evidence="2">The sequence shown here is derived from an EMBL/GenBank/DDBJ whole genome shotgun (WGS) entry which is preliminary data.</text>
</comment>
<proteinExistence type="predicted"/>
<name>A0ABU3RH50_9BACL</name>
<evidence type="ECO:0000256" key="1">
    <source>
        <dbReference type="SAM" id="MobiDB-lite"/>
    </source>
</evidence>
<sequence>MEPAETERVIDAEAGARERAGAGPEAGIAASSGELQGAISAK</sequence>
<keyword evidence="3" id="KW-1185">Reference proteome</keyword>
<feature type="region of interest" description="Disordered" evidence="1">
    <location>
        <begin position="1"/>
        <end position="42"/>
    </location>
</feature>
<protein>
    <submittedName>
        <fullName evidence="2">Uncharacterized protein</fullName>
    </submittedName>
</protein>
<dbReference type="Proteomes" id="UP001260980">
    <property type="component" value="Unassembled WGS sequence"/>
</dbReference>